<dbReference type="Pfam" id="PF01479">
    <property type="entry name" value="S4"/>
    <property type="match status" value="1"/>
</dbReference>
<dbReference type="FunFam" id="3.10.290.10:FF:000003">
    <property type="entry name" value="Pseudouridine synthase"/>
    <property type="match status" value="1"/>
</dbReference>
<reference evidence="9" key="1">
    <citation type="journal article" date="2014" name="Int. J. Syst. Evol. Microbiol.">
        <title>Complete genome sequence of Corynebacterium casei LMG S-19264T (=DSM 44701T), isolated from a smear-ripened cheese.</title>
        <authorList>
            <consortium name="US DOE Joint Genome Institute (JGI-PGF)"/>
            <person name="Walter F."/>
            <person name="Albersmeier A."/>
            <person name="Kalinowski J."/>
            <person name="Ruckert C."/>
        </authorList>
    </citation>
    <scope>NUCLEOTIDE SEQUENCE</scope>
    <source>
        <strain evidence="9">CCM 7897</strain>
    </source>
</reference>
<feature type="compositionally biased region" description="Basic and acidic residues" evidence="7">
    <location>
        <begin position="400"/>
        <end position="426"/>
    </location>
</feature>
<dbReference type="Proteomes" id="UP000606044">
    <property type="component" value="Unassembled WGS sequence"/>
</dbReference>
<dbReference type="SMART" id="SM00363">
    <property type="entry name" value="S4"/>
    <property type="match status" value="1"/>
</dbReference>
<feature type="region of interest" description="Disordered" evidence="7">
    <location>
        <begin position="278"/>
        <end position="336"/>
    </location>
</feature>
<proteinExistence type="inferred from homology"/>
<dbReference type="AlphaFoldDB" id="A0A917BY83"/>
<dbReference type="InterPro" id="IPR050343">
    <property type="entry name" value="RsuA_PseudoU_synthase"/>
</dbReference>
<feature type="domain" description="RNA-binding S4" evidence="8">
    <location>
        <begin position="30"/>
        <end position="89"/>
    </location>
</feature>
<feature type="compositionally biased region" description="Basic and acidic residues" evidence="7">
    <location>
        <begin position="354"/>
        <end position="392"/>
    </location>
</feature>
<keyword evidence="4 6" id="KW-0413">Isomerase</keyword>
<dbReference type="SUPFAM" id="SSF55174">
    <property type="entry name" value="Alpha-L RNA-binding motif"/>
    <property type="match status" value="1"/>
</dbReference>
<feature type="compositionally biased region" description="Gly residues" evidence="7">
    <location>
        <begin position="645"/>
        <end position="694"/>
    </location>
</feature>
<dbReference type="RefSeq" id="WP_188578119.1">
    <property type="nucleotide sequence ID" value="NZ_BMCT01000002.1"/>
</dbReference>
<comment type="caution">
    <text evidence="9">The sequence shown here is derived from an EMBL/GenBank/DDBJ whole genome shotgun (WGS) entry which is preliminary data.</text>
</comment>
<evidence type="ECO:0000256" key="2">
    <source>
        <dbReference type="ARBA" id="ARBA00008348"/>
    </source>
</evidence>
<keyword evidence="10" id="KW-1185">Reference proteome</keyword>
<dbReference type="PANTHER" id="PTHR47683">
    <property type="entry name" value="PSEUDOURIDINE SYNTHASE FAMILY PROTEIN-RELATED"/>
    <property type="match status" value="1"/>
</dbReference>
<evidence type="ECO:0000256" key="4">
    <source>
        <dbReference type="ARBA" id="ARBA00023235"/>
    </source>
</evidence>
<feature type="compositionally biased region" description="Basic and acidic residues" evidence="7">
    <location>
        <begin position="434"/>
        <end position="516"/>
    </location>
</feature>
<evidence type="ECO:0000256" key="7">
    <source>
        <dbReference type="SAM" id="MobiDB-lite"/>
    </source>
</evidence>
<evidence type="ECO:0000256" key="5">
    <source>
        <dbReference type="PROSITE-ProRule" id="PRU00182"/>
    </source>
</evidence>
<evidence type="ECO:0000256" key="3">
    <source>
        <dbReference type="ARBA" id="ARBA00022884"/>
    </source>
</evidence>
<dbReference type="PANTHER" id="PTHR47683:SF3">
    <property type="entry name" value="RIBOSOMAL LARGE SUBUNIT PSEUDOURIDINE SYNTHASE B"/>
    <property type="match status" value="1"/>
</dbReference>
<feature type="region of interest" description="Disordered" evidence="7">
    <location>
        <begin position="1"/>
        <end position="28"/>
    </location>
</feature>
<reference evidence="9" key="2">
    <citation type="submission" date="2020-09" db="EMBL/GenBank/DDBJ databases">
        <authorList>
            <person name="Sun Q."/>
            <person name="Sedlacek I."/>
        </authorList>
    </citation>
    <scope>NUCLEOTIDE SEQUENCE</scope>
    <source>
        <strain evidence="9">CCM 7897</strain>
    </source>
</reference>
<dbReference type="EC" id="5.4.99.-" evidence="6"/>
<dbReference type="Pfam" id="PF00849">
    <property type="entry name" value="PseudoU_synth_2"/>
    <property type="match status" value="1"/>
</dbReference>
<dbReference type="CDD" id="cd00165">
    <property type="entry name" value="S4"/>
    <property type="match status" value="1"/>
</dbReference>
<comment type="similarity">
    <text evidence="2 6">Belongs to the pseudouridine synthase RsuA family.</text>
</comment>
<dbReference type="SUPFAM" id="SSF55120">
    <property type="entry name" value="Pseudouridine synthase"/>
    <property type="match status" value="1"/>
</dbReference>
<accession>A0A917BY83</accession>
<dbReference type="PROSITE" id="PS50889">
    <property type="entry name" value="S4"/>
    <property type="match status" value="1"/>
</dbReference>
<evidence type="ECO:0000313" key="10">
    <source>
        <dbReference type="Proteomes" id="UP000606044"/>
    </source>
</evidence>
<dbReference type="InterPro" id="IPR002942">
    <property type="entry name" value="S4_RNA-bd"/>
</dbReference>
<evidence type="ECO:0000256" key="6">
    <source>
        <dbReference type="RuleBase" id="RU003887"/>
    </source>
</evidence>
<dbReference type="PROSITE" id="PS01149">
    <property type="entry name" value="PSI_RSU"/>
    <property type="match status" value="1"/>
</dbReference>
<protein>
    <recommendedName>
        <fullName evidence="6">Pseudouridine synthase</fullName>
        <ecNumber evidence="6">5.4.99.-</ecNumber>
    </recommendedName>
</protein>
<evidence type="ECO:0000259" key="8">
    <source>
        <dbReference type="SMART" id="SM00363"/>
    </source>
</evidence>
<evidence type="ECO:0000256" key="1">
    <source>
        <dbReference type="ARBA" id="ARBA00000073"/>
    </source>
</evidence>
<dbReference type="NCBIfam" id="TIGR00093">
    <property type="entry name" value="pseudouridine synthase"/>
    <property type="match status" value="1"/>
</dbReference>
<dbReference type="InterPro" id="IPR036986">
    <property type="entry name" value="S4_RNA-bd_sf"/>
</dbReference>
<dbReference type="GO" id="GO:0000455">
    <property type="term" value="P:enzyme-directed rRNA pseudouridine synthesis"/>
    <property type="evidence" value="ECO:0007669"/>
    <property type="project" value="UniProtKB-ARBA"/>
</dbReference>
<dbReference type="GO" id="GO:0003723">
    <property type="term" value="F:RNA binding"/>
    <property type="evidence" value="ECO:0007669"/>
    <property type="project" value="UniProtKB-KW"/>
</dbReference>
<dbReference type="InterPro" id="IPR006145">
    <property type="entry name" value="PsdUridine_synth_RsuA/RluA"/>
</dbReference>
<organism evidence="9 10">
    <name type="scientific">Azorhizobium oxalatiphilum</name>
    <dbReference type="NCBI Taxonomy" id="980631"/>
    <lineage>
        <taxon>Bacteria</taxon>
        <taxon>Pseudomonadati</taxon>
        <taxon>Pseudomonadota</taxon>
        <taxon>Alphaproteobacteria</taxon>
        <taxon>Hyphomicrobiales</taxon>
        <taxon>Xanthobacteraceae</taxon>
        <taxon>Azorhizobium</taxon>
    </lineage>
</organism>
<dbReference type="EMBL" id="BMCT01000002">
    <property type="protein sequence ID" value="GGF60796.1"/>
    <property type="molecule type" value="Genomic_DNA"/>
</dbReference>
<name>A0A917BY83_9HYPH</name>
<dbReference type="InterPro" id="IPR000748">
    <property type="entry name" value="PsdUridine_synth_RsuA/RluB/E/F"/>
</dbReference>
<gene>
    <name evidence="9" type="ORF">GCM10007301_20680</name>
</gene>
<sequence>MPRTSPPRKDKNNVPRAKRALPRPAPKEAERIAKVIARAGLGSRREIEDWIAEGRVSVNGKVLESPAFTVTATDEIKVDGQPLPERERTRLFLYHKPNGVVTTNRDPEGRTTLFELLPPTLPRLVSVGRLDLNSEGLLLLTNDGGLARVLELPETGWLRRYRVRAKGTVDQSQLDGLIKGITVEGVEYGSIEAVLDRVQGANVWITVALREGKNREVRNVLGALGLQVNRLIRVSYGPFQLGDVPEGGVEEVRTRILRDQLGDDITAAAQADFNGPLIEREEEDVRPARATATEKRAARAAEAAAEKPARGARRAVREEIDPERPPRVPLRKREGEQDRKIVRVGTVADRKGREIKVERKLAPLAEDKPARRPRGERSEEGRGRAPAREGSEGRGSGRFARGEGRSSEGRSREDRPERPFRERDGAAKSPRFSRGGDERPSRPPRGDAPRRGTRSEPREEAVPPFRDRIERSSWRADEAPARERSERPRRDRPEREGSERPFRQRDDSRPGREFKPRTGAPRGRGAPGEDGPDRSGRSPWRSDEDRPARARPQRERTEGDRPARAGRSDRPQRERPEGDRPQRAGRSDRPQREGSERPFRQREERAPGTFKPRFARDRDAGGDDVGFSGAGRGGKPGFKAEGRGGPRGGKPGGFKSGGPRGDGPSRGGPGGGPARGKGGPKAGGPKGRPTGGKPGPRSRG</sequence>
<dbReference type="InterPro" id="IPR020094">
    <property type="entry name" value="TruA/RsuA/RluB/E/F_N"/>
</dbReference>
<feature type="region of interest" description="Disordered" evidence="7">
    <location>
        <begin position="354"/>
        <end position="700"/>
    </location>
</feature>
<dbReference type="Gene3D" id="3.30.70.1560">
    <property type="entry name" value="Alpha-L RNA-binding motif"/>
    <property type="match status" value="1"/>
</dbReference>
<dbReference type="InterPro" id="IPR042092">
    <property type="entry name" value="PsdUridine_s_RsuA/RluB/E/F_cat"/>
</dbReference>
<dbReference type="InterPro" id="IPR018496">
    <property type="entry name" value="PsdUridine_synth_RsuA/RluB_CS"/>
</dbReference>
<dbReference type="Gene3D" id="3.30.70.580">
    <property type="entry name" value="Pseudouridine synthase I, catalytic domain, N-terminal subdomain"/>
    <property type="match status" value="1"/>
</dbReference>
<feature type="compositionally biased region" description="Basic and acidic residues" evidence="7">
    <location>
        <begin position="531"/>
        <end position="606"/>
    </location>
</feature>
<dbReference type="InterPro" id="IPR020103">
    <property type="entry name" value="PsdUridine_synth_cat_dom_sf"/>
</dbReference>
<evidence type="ECO:0000313" key="9">
    <source>
        <dbReference type="EMBL" id="GGF60796.1"/>
    </source>
</evidence>
<feature type="compositionally biased region" description="Basic and acidic residues" evidence="7">
    <location>
        <begin position="283"/>
        <end position="336"/>
    </location>
</feature>
<dbReference type="GO" id="GO:0120159">
    <property type="term" value="F:rRNA pseudouridine synthase activity"/>
    <property type="evidence" value="ECO:0007669"/>
    <property type="project" value="UniProtKB-ARBA"/>
</dbReference>
<keyword evidence="3 5" id="KW-0694">RNA-binding</keyword>
<comment type="catalytic activity">
    <reaction evidence="1">
        <text>a uridine in RNA = a pseudouridine in RNA</text>
        <dbReference type="Rhea" id="RHEA:48348"/>
        <dbReference type="Rhea" id="RHEA-COMP:12068"/>
        <dbReference type="Rhea" id="RHEA-COMP:12069"/>
        <dbReference type="ChEBI" id="CHEBI:65314"/>
        <dbReference type="ChEBI" id="CHEBI:65315"/>
    </reaction>
</comment>
<dbReference type="Gene3D" id="3.10.290.10">
    <property type="entry name" value="RNA-binding S4 domain"/>
    <property type="match status" value="1"/>
</dbReference>